<keyword evidence="2" id="KW-1185">Reference proteome</keyword>
<evidence type="ECO:0000313" key="1">
    <source>
        <dbReference type="EMBL" id="KXT12233.1"/>
    </source>
</evidence>
<dbReference type="AlphaFoldDB" id="A0A139IBX7"/>
<accession>A0A139IBX7</accession>
<sequence length="172" mass="19836">MSEYLSKLSIWWRSFSHAYHSLDTALEDYKTFDGHDFPEEIPPLGGPHQEKRFWFQRSSAFDQDAIATQPSVYDDPAIAKDYLPRPGWENIHRFDPLARWTWREEYALIRKIDCKIMVFACFVSEPQGQKPSPCTPVPHSPLVSLSKANQLIGCKRLFASLRISANASTLYL</sequence>
<organism evidence="1 2">
    <name type="scientific">Pseudocercospora musae</name>
    <dbReference type="NCBI Taxonomy" id="113226"/>
    <lineage>
        <taxon>Eukaryota</taxon>
        <taxon>Fungi</taxon>
        <taxon>Dikarya</taxon>
        <taxon>Ascomycota</taxon>
        <taxon>Pezizomycotina</taxon>
        <taxon>Dothideomycetes</taxon>
        <taxon>Dothideomycetidae</taxon>
        <taxon>Mycosphaerellales</taxon>
        <taxon>Mycosphaerellaceae</taxon>
        <taxon>Pseudocercospora</taxon>
    </lineage>
</organism>
<dbReference type="OrthoDB" id="5295093at2759"/>
<dbReference type="Proteomes" id="UP000073492">
    <property type="component" value="Unassembled WGS sequence"/>
</dbReference>
<comment type="caution">
    <text evidence="1">The sequence shown here is derived from an EMBL/GenBank/DDBJ whole genome shotgun (WGS) entry which is preliminary data.</text>
</comment>
<evidence type="ECO:0000313" key="2">
    <source>
        <dbReference type="Proteomes" id="UP000073492"/>
    </source>
</evidence>
<protein>
    <submittedName>
        <fullName evidence="1">Uncharacterized protein</fullName>
    </submittedName>
</protein>
<gene>
    <name evidence="1" type="ORF">AC579_809</name>
</gene>
<proteinExistence type="predicted"/>
<dbReference type="EMBL" id="LFZO01000159">
    <property type="protein sequence ID" value="KXT12231.1"/>
    <property type="molecule type" value="Genomic_DNA"/>
</dbReference>
<name>A0A139IBX7_9PEZI</name>
<reference evidence="1 2" key="1">
    <citation type="submission" date="2015-07" db="EMBL/GenBank/DDBJ databases">
        <title>Comparative genomics of the Sigatoka disease complex on banana suggests a link between parallel evolutionary changes in Pseudocercospora fijiensis and Pseudocercospora eumusae and increased virulence on the banana host.</title>
        <authorList>
            <person name="Chang T.-C."/>
            <person name="Salvucci A."/>
            <person name="Crous P.W."/>
            <person name="Stergiopoulos I."/>
        </authorList>
    </citation>
    <scope>NUCLEOTIDE SEQUENCE [LARGE SCALE GENOMIC DNA]</scope>
    <source>
        <strain evidence="1 2">CBS 116634</strain>
    </source>
</reference>
<dbReference type="EMBL" id="LFZO01000159">
    <property type="protein sequence ID" value="KXT12233.1"/>
    <property type="molecule type" value="Genomic_DNA"/>
</dbReference>
<dbReference type="EMBL" id="LFZO01000159">
    <property type="protein sequence ID" value="KXT12227.1"/>
    <property type="molecule type" value="Genomic_DNA"/>
</dbReference>